<proteinExistence type="predicted"/>
<dbReference type="Proteomes" id="UP000563898">
    <property type="component" value="Unassembled WGS sequence"/>
</dbReference>
<protein>
    <submittedName>
        <fullName evidence="2">MerR family transcriptional regulator</fullName>
    </submittedName>
</protein>
<accession>A0A846WLW3</accession>
<gene>
    <name evidence="2" type="ORF">HGA05_11940</name>
</gene>
<organism evidence="2 3">
    <name type="scientific">Gordonia polyisoprenivorans</name>
    <dbReference type="NCBI Taxonomy" id="84595"/>
    <lineage>
        <taxon>Bacteria</taxon>
        <taxon>Bacillati</taxon>
        <taxon>Actinomycetota</taxon>
        <taxon>Actinomycetes</taxon>
        <taxon>Mycobacteriales</taxon>
        <taxon>Gordoniaceae</taxon>
        <taxon>Gordonia</taxon>
    </lineage>
</organism>
<comment type="caution">
    <text evidence="2">The sequence shown here is derived from an EMBL/GenBank/DDBJ whole genome shotgun (WGS) entry which is preliminary data.</text>
</comment>
<dbReference type="AlphaFoldDB" id="A0A846WLW3"/>
<evidence type="ECO:0000313" key="3">
    <source>
        <dbReference type="Proteomes" id="UP000563898"/>
    </source>
</evidence>
<reference evidence="2 3" key="1">
    <citation type="submission" date="2020-04" db="EMBL/GenBank/DDBJ databases">
        <title>MicrobeNet Type strains.</title>
        <authorList>
            <person name="Nicholson A.C."/>
        </authorList>
    </citation>
    <scope>NUCLEOTIDE SEQUENCE [LARGE SCALE GENOMIC DNA]</scope>
    <source>
        <strain evidence="2 3">ATCC BAA-14</strain>
    </source>
</reference>
<dbReference type="GO" id="GO:0003677">
    <property type="term" value="F:DNA binding"/>
    <property type="evidence" value="ECO:0007669"/>
    <property type="project" value="InterPro"/>
</dbReference>
<dbReference type="GO" id="GO:0006355">
    <property type="term" value="P:regulation of DNA-templated transcription"/>
    <property type="evidence" value="ECO:0007669"/>
    <property type="project" value="InterPro"/>
</dbReference>
<evidence type="ECO:0000313" key="2">
    <source>
        <dbReference type="EMBL" id="NKY02289.1"/>
    </source>
</evidence>
<dbReference type="RefSeq" id="WP_168436268.1">
    <property type="nucleotide sequence ID" value="NZ_CP116236.1"/>
</dbReference>
<sequence length="42" mass="4460">MRIAEAAALVGVEVHVLRHWMTWASSCPTAPWPGIASTAPST</sequence>
<dbReference type="EMBL" id="JAAXPC010000006">
    <property type="protein sequence ID" value="NKY02289.1"/>
    <property type="molecule type" value="Genomic_DNA"/>
</dbReference>
<dbReference type="InterPro" id="IPR000551">
    <property type="entry name" value="MerR-type_HTH_dom"/>
</dbReference>
<feature type="domain" description="HTH merR-type" evidence="1">
    <location>
        <begin position="1"/>
        <end position="23"/>
    </location>
</feature>
<name>A0A846WLW3_9ACTN</name>
<dbReference type="Pfam" id="PF13411">
    <property type="entry name" value="MerR_1"/>
    <property type="match status" value="1"/>
</dbReference>
<evidence type="ECO:0000259" key="1">
    <source>
        <dbReference type="Pfam" id="PF13411"/>
    </source>
</evidence>